<accession>A0A7J6NJ77</accession>
<dbReference type="EMBL" id="JABANP010000360">
    <property type="protein sequence ID" value="KAF4683540.1"/>
    <property type="molecule type" value="Genomic_DNA"/>
</dbReference>
<proteinExistence type="predicted"/>
<gene>
    <name evidence="1" type="ORF">FOZ60_008991</name>
</gene>
<organism evidence="1 2">
    <name type="scientific">Perkinsus olseni</name>
    <name type="common">Perkinsus atlanticus</name>
    <dbReference type="NCBI Taxonomy" id="32597"/>
    <lineage>
        <taxon>Eukaryota</taxon>
        <taxon>Sar</taxon>
        <taxon>Alveolata</taxon>
        <taxon>Perkinsozoa</taxon>
        <taxon>Perkinsea</taxon>
        <taxon>Perkinsida</taxon>
        <taxon>Perkinsidae</taxon>
        <taxon>Perkinsus</taxon>
    </lineage>
</organism>
<reference evidence="1 2" key="1">
    <citation type="submission" date="2020-04" db="EMBL/GenBank/DDBJ databases">
        <title>Perkinsus olseni comparative genomics.</title>
        <authorList>
            <person name="Bogema D.R."/>
        </authorList>
    </citation>
    <scope>NUCLEOTIDE SEQUENCE [LARGE SCALE GENOMIC DNA]</scope>
    <source>
        <strain evidence="1">00978-12</strain>
    </source>
</reference>
<sequence>MFGSFSMNYSCTSASATPMMNSVPTWLLFAQALVISTAQDVGRLAYEESFFNMYYDVNENKEVKLTVEVPRPLHGRGDIPIGVDFTWGPYPLRKEEGFTYTIDFKKSGISRDDWDQSIETFLRNNGVLEHDDTFNPGDLATLTYTGGDEFFVNLGDEEILFLRVGRDLVPGEYVYKEPVSPRMRISYKIFDNGTGGVLVKCRRRSTSRFAHMLYRRDRGLQYLHHAVESAGRGTLDQFRDQVRYVCPGKRVLPDDFSRVVAATDKTIYVELEGGRLALTKV</sequence>
<protein>
    <submittedName>
        <fullName evidence="1">Uncharacterized protein</fullName>
    </submittedName>
</protein>
<dbReference type="AlphaFoldDB" id="A0A7J6NJ77"/>
<dbReference type="OrthoDB" id="10276331at2759"/>
<evidence type="ECO:0000313" key="2">
    <source>
        <dbReference type="Proteomes" id="UP000541610"/>
    </source>
</evidence>
<name>A0A7J6NJ77_PEROL</name>
<dbReference type="Proteomes" id="UP000541610">
    <property type="component" value="Unassembled WGS sequence"/>
</dbReference>
<evidence type="ECO:0000313" key="1">
    <source>
        <dbReference type="EMBL" id="KAF4683540.1"/>
    </source>
</evidence>
<comment type="caution">
    <text evidence="1">The sequence shown here is derived from an EMBL/GenBank/DDBJ whole genome shotgun (WGS) entry which is preliminary data.</text>
</comment>